<keyword evidence="6" id="KW-0788">Thiol protease</keyword>
<dbReference type="Proteomes" id="UP000009168">
    <property type="component" value="Unassembled WGS sequence"/>
</dbReference>
<keyword evidence="5" id="KW-0378">Hydrolase</keyword>
<sequence length="450" mass="53428">MHSSPSYPQQLDSNQGLKLIDKYEMKQIIAKDANYIKIQQLVNDDDFQNKIYHLDEALEQSKYGNYNLKISETQGYRYYNNNIKSEVKKILVQFPYLIDVRGDDNCFYRSVILSFLLQLFKPNEIQMYPEFQIKAIQRLIRQVENLENCIKKNEMNLPYKIQNTQIIDLKNLFLNHINGFLEEFFTGKNILDSIIETLNISNHFDFSCVIICRYMIFKQFLLHKSNPSLNQFRDQDVINHIHQLLLSYGTQAEDMIIKLAAEAFQCNLIVQNLYNEGSNIINSQLIFQPLSQQSQIILNVPVLYTNGHYMCLVDQDILKKGPILQENVLSQKPMNYLEESKQQSQKCYNYFPKSQDEMKDIFQNQCLKNNEKKINFYKKNDYCFSPHSNGKQNTPKYKLKNIKYKEFTFMICTECQEQIQKEKQQLQEKSINYFYLEDFKVVLEYNSLIN</sequence>
<dbReference type="Pfam" id="PF10275">
    <property type="entry name" value="Peptidase_C65"/>
    <property type="match status" value="1"/>
</dbReference>
<gene>
    <name evidence="8" type="ORF">TTHERM_000999019</name>
</gene>
<dbReference type="GO" id="GO:0006508">
    <property type="term" value="P:proteolysis"/>
    <property type="evidence" value="ECO:0007669"/>
    <property type="project" value="UniProtKB-KW"/>
</dbReference>
<evidence type="ECO:0000256" key="6">
    <source>
        <dbReference type="ARBA" id="ARBA00022807"/>
    </source>
</evidence>
<dbReference type="RefSeq" id="XP_012653698.1">
    <property type="nucleotide sequence ID" value="XM_012798244.1"/>
</dbReference>
<dbReference type="EMBL" id="GG662652">
    <property type="protein sequence ID" value="EWS73767.1"/>
    <property type="molecule type" value="Genomic_DNA"/>
</dbReference>
<dbReference type="InterPro" id="IPR038765">
    <property type="entry name" value="Papain-like_cys_pep_sf"/>
</dbReference>
<evidence type="ECO:0000256" key="4">
    <source>
        <dbReference type="ARBA" id="ARBA00022786"/>
    </source>
</evidence>
<protein>
    <recommendedName>
        <fullName evidence="2">ubiquitinyl hydrolase 1</fullName>
        <ecNumber evidence="2">3.4.19.12</ecNumber>
    </recommendedName>
</protein>
<evidence type="ECO:0000313" key="8">
    <source>
        <dbReference type="EMBL" id="EWS73767.1"/>
    </source>
</evidence>
<evidence type="ECO:0000256" key="5">
    <source>
        <dbReference type="ARBA" id="ARBA00022801"/>
    </source>
</evidence>
<dbReference type="KEGG" id="tet:TTHERM_000999019"/>
<dbReference type="InterPro" id="IPR042467">
    <property type="entry name" value="Peptidase_C65_otubain_sub2"/>
</dbReference>
<dbReference type="InterPro" id="IPR042468">
    <property type="entry name" value="Peptidase_C65_otubain_sub1"/>
</dbReference>
<keyword evidence="3" id="KW-0645">Protease</keyword>
<dbReference type="InterPro" id="IPR003323">
    <property type="entry name" value="OTU_dom"/>
</dbReference>
<evidence type="ECO:0000256" key="1">
    <source>
        <dbReference type="ARBA" id="ARBA00000707"/>
    </source>
</evidence>
<comment type="catalytic activity">
    <reaction evidence="1">
        <text>Thiol-dependent hydrolysis of ester, thioester, amide, peptide and isopeptide bonds formed by the C-terminal Gly of ubiquitin (a 76-residue protein attached to proteins as an intracellular targeting signal).</text>
        <dbReference type="EC" id="3.4.19.12"/>
    </reaction>
</comment>
<reference evidence="9" key="1">
    <citation type="journal article" date="2006" name="PLoS Biol.">
        <title>Macronuclear genome sequence of the ciliate Tetrahymena thermophila, a model eukaryote.</title>
        <authorList>
            <person name="Eisen J.A."/>
            <person name="Coyne R.S."/>
            <person name="Wu M."/>
            <person name="Wu D."/>
            <person name="Thiagarajan M."/>
            <person name="Wortman J.R."/>
            <person name="Badger J.H."/>
            <person name="Ren Q."/>
            <person name="Amedeo P."/>
            <person name="Jones K.M."/>
            <person name="Tallon L.J."/>
            <person name="Delcher A.L."/>
            <person name="Salzberg S.L."/>
            <person name="Silva J.C."/>
            <person name="Haas B.J."/>
            <person name="Majoros W.H."/>
            <person name="Farzad M."/>
            <person name="Carlton J.M."/>
            <person name="Smith R.K. Jr."/>
            <person name="Garg J."/>
            <person name="Pearlman R.E."/>
            <person name="Karrer K.M."/>
            <person name="Sun L."/>
            <person name="Manning G."/>
            <person name="Elde N.C."/>
            <person name="Turkewitz A.P."/>
            <person name="Asai D.J."/>
            <person name="Wilkes D.E."/>
            <person name="Wang Y."/>
            <person name="Cai H."/>
            <person name="Collins K."/>
            <person name="Stewart B.A."/>
            <person name="Lee S.R."/>
            <person name="Wilamowska K."/>
            <person name="Weinberg Z."/>
            <person name="Ruzzo W.L."/>
            <person name="Wloga D."/>
            <person name="Gaertig J."/>
            <person name="Frankel J."/>
            <person name="Tsao C.-C."/>
            <person name="Gorovsky M.A."/>
            <person name="Keeling P.J."/>
            <person name="Waller R.F."/>
            <person name="Patron N.J."/>
            <person name="Cherry J.M."/>
            <person name="Stover N.A."/>
            <person name="Krieger C.J."/>
            <person name="del Toro C."/>
            <person name="Ryder H.F."/>
            <person name="Williamson S.C."/>
            <person name="Barbeau R.A."/>
            <person name="Hamilton E.P."/>
            <person name="Orias E."/>
        </authorList>
    </citation>
    <scope>NUCLEOTIDE SEQUENCE [LARGE SCALE GENOMIC DNA]</scope>
    <source>
        <strain evidence="9">SB210</strain>
    </source>
</reference>
<dbReference type="Gene3D" id="1.20.1300.20">
    <property type="entry name" value="Peptidase C65 Otubain, subdomain 2"/>
    <property type="match status" value="1"/>
</dbReference>
<dbReference type="InterPro" id="IPR019400">
    <property type="entry name" value="Peptidase_C65_otubain"/>
</dbReference>
<dbReference type="InParanoid" id="W7X8T0"/>
<evidence type="ECO:0000259" key="7">
    <source>
        <dbReference type="PROSITE" id="PS50802"/>
    </source>
</evidence>
<accession>W7X8T0</accession>
<dbReference type="AlphaFoldDB" id="W7X8T0"/>
<dbReference type="OrthoDB" id="18915at2759"/>
<keyword evidence="9" id="KW-1185">Reference proteome</keyword>
<dbReference type="Gene3D" id="3.30.200.60">
    <property type="entry name" value="Peptidase C65 Otubain, subdomain 1"/>
    <property type="match status" value="1"/>
</dbReference>
<dbReference type="CDD" id="cd22749">
    <property type="entry name" value="Otubain_C65"/>
    <property type="match status" value="1"/>
</dbReference>
<name>W7X8T0_TETTS</name>
<organism evidence="8 9">
    <name type="scientific">Tetrahymena thermophila (strain SB210)</name>
    <dbReference type="NCBI Taxonomy" id="312017"/>
    <lineage>
        <taxon>Eukaryota</taxon>
        <taxon>Sar</taxon>
        <taxon>Alveolata</taxon>
        <taxon>Ciliophora</taxon>
        <taxon>Intramacronucleata</taxon>
        <taxon>Oligohymenophorea</taxon>
        <taxon>Hymenostomatida</taxon>
        <taxon>Tetrahymenina</taxon>
        <taxon>Tetrahymenidae</taxon>
        <taxon>Tetrahymena</taxon>
    </lineage>
</organism>
<proteinExistence type="predicted"/>
<evidence type="ECO:0000313" key="9">
    <source>
        <dbReference type="Proteomes" id="UP000009168"/>
    </source>
</evidence>
<evidence type="ECO:0000256" key="3">
    <source>
        <dbReference type="ARBA" id="ARBA00022670"/>
    </source>
</evidence>
<dbReference type="GeneID" id="24441344"/>
<dbReference type="PROSITE" id="PS50802">
    <property type="entry name" value="OTU"/>
    <property type="match status" value="1"/>
</dbReference>
<feature type="domain" description="OTU" evidence="7">
    <location>
        <begin position="95"/>
        <end position="210"/>
    </location>
</feature>
<dbReference type="SUPFAM" id="SSF54001">
    <property type="entry name" value="Cysteine proteinases"/>
    <property type="match status" value="1"/>
</dbReference>
<dbReference type="GO" id="GO:0004843">
    <property type="term" value="F:cysteine-type deubiquitinase activity"/>
    <property type="evidence" value="ECO:0007669"/>
    <property type="project" value="UniProtKB-EC"/>
</dbReference>
<evidence type="ECO:0000256" key="2">
    <source>
        <dbReference type="ARBA" id="ARBA00012759"/>
    </source>
</evidence>
<dbReference type="EC" id="3.4.19.12" evidence="2"/>
<keyword evidence="4" id="KW-0833">Ubl conjugation pathway</keyword>